<dbReference type="EMBL" id="JAYWIO010000003">
    <property type="protein sequence ID" value="KAK7275988.1"/>
    <property type="molecule type" value="Genomic_DNA"/>
</dbReference>
<dbReference type="InterPro" id="IPR050481">
    <property type="entry name" value="UDP-glycosyltransf_plant"/>
</dbReference>
<reference evidence="1 2" key="1">
    <citation type="submission" date="2024-01" db="EMBL/GenBank/DDBJ databases">
        <title>The genomes of 5 underutilized Papilionoideae crops provide insights into root nodulation and disease resistanc.</title>
        <authorList>
            <person name="Yuan L."/>
        </authorList>
    </citation>
    <scope>NUCLEOTIDE SEQUENCE [LARGE SCALE GENOMIC DNA]</scope>
    <source>
        <strain evidence="1">ZHUSHIDOU_FW_LH</strain>
        <tissue evidence="1">Leaf</tissue>
    </source>
</reference>
<accession>A0AAN9FPY1</accession>
<dbReference type="SUPFAM" id="SSF53756">
    <property type="entry name" value="UDP-Glycosyltransferase/glycogen phosphorylase"/>
    <property type="match status" value="1"/>
</dbReference>
<comment type="caution">
    <text evidence="1">The sequence shown here is derived from an EMBL/GenBank/DDBJ whole genome shotgun (WGS) entry which is preliminary data.</text>
</comment>
<proteinExistence type="predicted"/>
<dbReference type="GO" id="GO:0035251">
    <property type="term" value="F:UDP-glucosyltransferase activity"/>
    <property type="evidence" value="ECO:0007669"/>
    <property type="project" value="InterPro"/>
</dbReference>
<name>A0AAN9FPY1_CROPI</name>
<gene>
    <name evidence="1" type="ORF">RIF29_17116</name>
</gene>
<evidence type="ECO:0000313" key="2">
    <source>
        <dbReference type="Proteomes" id="UP001372338"/>
    </source>
</evidence>
<dbReference type="PANTHER" id="PTHR48048">
    <property type="entry name" value="GLYCOSYLTRANSFERASE"/>
    <property type="match status" value="1"/>
</dbReference>
<dbReference type="Proteomes" id="UP001372338">
    <property type="component" value="Unassembled WGS sequence"/>
</dbReference>
<dbReference type="AlphaFoldDB" id="A0AAN9FPY1"/>
<evidence type="ECO:0000313" key="1">
    <source>
        <dbReference type="EMBL" id="KAK7275988.1"/>
    </source>
</evidence>
<dbReference type="Gene3D" id="3.40.50.2000">
    <property type="entry name" value="Glycogen Phosphorylase B"/>
    <property type="match status" value="1"/>
</dbReference>
<organism evidence="1 2">
    <name type="scientific">Crotalaria pallida</name>
    <name type="common">Smooth rattlebox</name>
    <name type="synonym">Crotalaria striata</name>
    <dbReference type="NCBI Taxonomy" id="3830"/>
    <lineage>
        <taxon>Eukaryota</taxon>
        <taxon>Viridiplantae</taxon>
        <taxon>Streptophyta</taxon>
        <taxon>Embryophyta</taxon>
        <taxon>Tracheophyta</taxon>
        <taxon>Spermatophyta</taxon>
        <taxon>Magnoliopsida</taxon>
        <taxon>eudicotyledons</taxon>
        <taxon>Gunneridae</taxon>
        <taxon>Pentapetalae</taxon>
        <taxon>rosids</taxon>
        <taxon>fabids</taxon>
        <taxon>Fabales</taxon>
        <taxon>Fabaceae</taxon>
        <taxon>Papilionoideae</taxon>
        <taxon>50 kb inversion clade</taxon>
        <taxon>genistoids sensu lato</taxon>
        <taxon>core genistoids</taxon>
        <taxon>Crotalarieae</taxon>
        <taxon>Crotalaria</taxon>
    </lineage>
</organism>
<dbReference type="PANTHER" id="PTHR48048:SF94">
    <property type="entry name" value="GLYCOSYLTRANSFERASE"/>
    <property type="match status" value="1"/>
</dbReference>
<sequence>MGDNDTNKKTELIFIPSPGIGHLTSALEFAQLLIKRDSNLSITVLCIKFPFTPFSDSYIKSVLASQPQIQLIDLPEVEPPSHELLLKSPEYCIFAFMESLIPHLEDVFNDSDPELLIPGLSNLVPSSVLPDACFSKDGGYVAYYNTS</sequence>
<keyword evidence="2" id="KW-1185">Reference proteome</keyword>
<protein>
    <submittedName>
        <fullName evidence="1">Uncharacterized protein</fullName>
    </submittedName>
</protein>